<feature type="region of interest" description="Disordered" evidence="1">
    <location>
        <begin position="1"/>
        <end position="21"/>
    </location>
</feature>
<name>A0A2T4BY48_TRILO</name>
<evidence type="ECO:0000256" key="1">
    <source>
        <dbReference type="SAM" id="MobiDB-lite"/>
    </source>
</evidence>
<sequence length="174" mass="19757">MRVGVAAGPPTPVKSPSGRTRANTWSFSKFRRRHMDIQPWYATRLPAKWLSEQMGKTCVAATKWSHRDQHLLLQHANATQMQAVSIKASSSPFDPGYTNGGDWHQTRTSRPRSSRHSAAEETRKLGTCLWRGRTERTLRVGFFFDRVDLQSGCDTGRLRCAQAICNRRDEQLVS</sequence>
<keyword evidence="3" id="KW-1185">Reference proteome</keyword>
<dbReference type="Proteomes" id="UP000240760">
    <property type="component" value="Unassembled WGS sequence"/>
</dbReference>
<evidence type="ECO:0000313" key="3">
    <source>
        <dbReference type="Proteomes" id="UP000240760"/>
    </source>
</evidence>
<evidence type="ECO:0000313" key="2">
    <source>
        <dbReference type="EMBL" id="PTB74146.1"/>
    </source>
</evidence>
<gene>
    <name evidence="2" type="ORF">M440DRAFT_20970</name>
</gene>
<reference evidence="2 3" key="1">
    <citation type="submission" date="2016-07" db="EMBL/GenBank/DDBJ databases">
        <title>Multiple horizontal gene transfer events from other fungi enriched the ability of initially mycotrophic Trichoderma (Ascomycota) to feed on dead plant biomass.</title>
        <authorList>
            <consortium name="DOE Joint Genome Institute"/>
            <person name="Aerts A."/>
            <person name="Atanasova L."/>
            <person name="Chenthamara K."/>
            <person name="Zhang J."/>
            <person name="Grujic M."/>
            <person name="Henrissat B."/>
            <person name="Kuo A."/>
            <person name="Salamov A."/>
            <person name="Lipzen A."/>
            <person name="Labutti K."/>
            <person name="Barry K."/>
            <person name="Miao Y."/>
            <person name="Rahimi M.J."/>
            <person name="Shen Q."/>
            <person name="Grigoriev I.V."/>
            <person name="Kubicek C.P."/>
            <person name="Druzhinina I.S."/>
        </authorList>
    </citation>
    <scope>NUCLEOTIDE SEQUENCE [LARGE SCALE GENOMIC DNA]</scope>
    <source>
        <strain evidence="2 3">ATCC 18648</strain>
    </source>
</reference>
<protein>
    <submittedName>
        <fullName evidence="2">Uncharacterized protein</fullName>
    </submittedName>
</protein>
<proteinExistence type="predicted"/>
<organism evidence="2 3">
    <name type="scientific">Trichoderma longibrachiatum ATCC 18648</name>
    <dbReference type="NCBI Taxonomy" id="983965"/>
    <lineage>
        <taxon>Eukaryota</taxon>
        <taxon>Fungi</taxon>
        <taxon>Dikarya</taxon>
        <taxon>Ascomycota</taxon>
        <taxon>Pezizomycotina</taxon>
        <taxon>Sordariomycetes</taxon>
        <taxon>Hypocreomycetidae</taxon>
        <taxon>Hypocreales</taxon>
        <taxon>Hypocreaceae</taxon>
        <taxon>Trichoderma</taxon>
    </lineage>
</organism>
<accession>A0A2T4BY48</accession>
<dbReference type="EMBL" id="KZ679136">
    <property type="protein sequence ID" value="PTB74146.1"/>
    <property type="molecule type" value="Genomic_DNA"/>
</dbReference>
<feature type="region of interest" description="Disordered" evidence="1">
    <location>
        <begin position="89"/>
        <end position="120"/>
    </location>
</feature>
<dbReference type="AlphaFoldDB" id="A0A2T4BY48"/>